<dbReference type="EMBL" id="AP025739">
    <property type="protein sequence ID" value="BDI29424.1"/>
    <property type="molecule type" value="Genomic_DNA"/>
</dbReference>
<keyword evidence="2" id="KW-1185">Reference proteome</keyword>
<dbReference type="KEGG" id="ccot:CCAX7_14750"/>
<evidence type="ECO:0000313" key="1">
    <source>
        <dbReference type="EMBL" id="BDI29424.1"/>
    </source>
</evidence>
<evidence type="ECO:0000313" key="2">
    <source>
        <dbReference type="Proteomes" id="UP000287394"/>
    </source>
</evidence>
<dbReference type="AlphaFoldDB" id="A0A402CZE3"/>
<protein>
    <submittedName>
        <fullName evidence="1">Uncharacterized protein</fullName>
    </submittedName>
</protein>
<organism evidence="1 2">
    <name type="scientific">Capsulimonas corticalis</name>
    <dbReference type="NCBI Taxonomy" id="2219043"/>
    <lineage>
        <taxon>Bacteria</taxon>
        <taxon>Bacillati</taxon>
        <taxon>Armatimonadota</taxon>
        <taxon>Armatimonadia</taxon>
        <taxon>Capsulimonadales</taxon>
        <taxon>Capsulimonadaceae</taxon>
        <taxon>Capsulimonas</taxon>
    </lineage>
</organism>
<dbReference type="Proteomes" id="UP000287394">
    <property type="component" value="Chromosome"/>
</dbReference>
<proteinExistence type="predicted"/>
<name>A0A402CZE3_9BACT</name>
<reference evidence="1 2" key="1">
    <citation type="journal article" date="2019" name="Int. J. Syst. Evol. Microbiol.">
        <title>Capsulimonas corticalis gen. nov., sp. nov., an aerobic capsulated bacterium, of a novel bacterial order, Capsulimonadales ord. nov., of the class Armatimonadia of the phylum Armatimonadetes.</title>
        <authorList>
            <person name="Li J."/>
            <person name="Kudo C."/>
            <person name="Tonouchi A."/>
        </authorList>
    </citation>
    <scope>NUCLEOTIDE SEQUENCE [LARGE SCALE GENOMIC DNA]</scope>
    <source>
        <strain evidence="1 2">AX-7</strain>
    </source>
</reference>
<dbReference type="RefSeq" id="WP_119322690.1">
    <property type="nucleotide sequence ID" value="NZ_AP025739.1"/>
</dbReference>
<accession>A0A402CZE3</accession>
<gene>
    <name evidence="1" type="ORF">CCAX7_14750</name>
</gene>
<sequence length="276" mass="31033">MYATTLQHDVRPDNHNVRPSRALARAVRLPSIALPSGTASDMPLLPALPPFALKYSDLDGFADRSPECVPGLELMVRHSNALVDRQMARYDLEFRPKLERLYSEFTGRRRYGMAQSMLVMCSMLCIQASYGQPILKTDPPAETPMSDAMREAHLERALPLLDRLMQYSVELQRFAAAWGQPQHWKRMGYWGALIQRSMQSAPIKATSAIGQTDAETVNGRQWALRMGLCLALLEDQEGRSAAEAALQDVPNIARRRPRTDQGRRAVQIGMEMADPR</sequence>